<dbReference type="InterPro" id="IPR001926">
    <property type="entry name" value="TrpB-like_PALP"/>
</dbReference>
<dbReference type="InterPro" id="IPR005856">
    <property type="entry name" value="Cys_synth"/>
</dbReference>
<comment type="cofactor">
    <cofactor evidence="1 7 9">
        <name>pyridoxal 5'-phosphate</name>
        <dbReference type="ChEBI" id="CHEBI:597326"/>
    </cofactor>
</comment>
<evidence type="ECO:0000313" key="11">
    <source>
        <dbReference type="EMBL" id="CAD5235012.1"/>
    </source>
</evidence>
<dbReference type="PROSITE" id="PS00901">
    <property type="entry name" value="CYS_SYNTHASE"/>
    <property type="match status" value="1"/>
</dbReference>
<evidence type="ECO:0000259" key="10">
    <source>
        <dbReference type="Pfam" id="PF00291"/>
    </source>
</evidence>
<dbReference type="SUPFAM" id="SSF53686">
    <property type="entry name" value="Tryptophan synthase beta subunit-like PLP-dependent enzymes"/>
    <property type="match status" value="1"/>
</dbReference>
<evidence type="ECO:0000256" key="2">
    <source>
        <dbReference type="ARBA" id="ARBA00007103"/>
    </source>
</evidence>
<dbReference type="NCBIfam" id="TIGR01139">
    <property type="entry name" value="cysK"/>
    <property type="match status" value="1"/>
</dbReference>
<keyword evidence="3 9" id="KW-0028">Amino-acid biosynthesis</keyword>
<protein>
    <recommendedName>
        <fullName evidence="9">Cysteine synthase</fullName>
        <ecNumber evidence="9">2.5.1.47</ecNumber>
    </recommendedName>
</protein>
<dbReference type="InterPro" id="IPR036052">
    <property type="entry name" value="TrpB-like_PALP_sf"/>
</dbReference>
<evidence type="ECO:0000313" key="14">
    <source>
        <dbReference type="WBParaSite" id="BXY_0130100.1"/>
    </source>
</evidence>
<evidence type="ECO:0000256" key="4">
    <source>
        <dbReference type="ARBA" id="ARBA00022679"/>
    </source>
</evidence>
<evidence type="ECO:0000313" key="13">
    <source>
        <dbReference type="Proteomes" id="UP000659654"/>
    </source>
</evidence>
<dbReference type="GO" id="GO:0006535">
    <property type="term" value="P:cysteine biosynthetic process from serine"/>
    <property type="evidence" value="ECO:0007669"/>
    <property type="project" value="UniProtKB-UniRule"/>
</dbReference>
<sequence>MASRDSIGEDASSLIGNTPMIYLRRVLDPDCKGKVAVKLEYLNPACSVKDRIGYSMIKAAEEAGKIRPGVTTLIEPTSGNTGIALAFIAAVKGYKLIITIPSSMSLERRTLLRAYGAELVLTEPSKGMSGAIERAQELAKNISDSYVLQQFENPANPQIHYESTGPEIWKQTHGKVDICAFGVGTGGTITGAGTFLKEKNPNLKLYAVEPEESAILSGMAPGPHKIQGIGTGFIPTVLDQNIVDGVITVHSDEAIIMARRLALEEGLLCGISSGANVCAAIRLAKLPENEGKLIVTVLPSFGERYLSSALYASIRDEAIGMSVESLDENLARLKLHEFPEVA</sequence>
<dbReference type="CDD" id="cd01561">
    <property type="entry name" value="CBS_like"/>
    <property type="match status" value="1"/>
</dbReference>
<dbReference type="GO" id="GO:0004124">
    <property type="term" value="F:cysteine synthase activity"/>
    <property type="evidence" value="ECO:0007669"/>
    <property type="project" value="UniProtKB-UniRule"/>
</dbReference>
<dbReference type="eggNOG" id="KOG1252">
    <property type="taxonomic scope" value="Eukaryota"/>
</dbReference>
<evidence type="ECO:0000256" key="9">
    <source>
        <dbReference type="RuleBase" id="RU003985"/>
    </source>
</evidence>
<keyword evidence="6 9" id="KW-0198">Cysteine biosynthesis</keyword>
<reference evidence="14" key="1">
    <citation type="submission" date="2016-11" db="UniProtKB">
        <authorList>
            <consortium name="WormBaseParasite"/>
        </authorList>
    </citation>
    <scope>IDENTIFICATION</scope>
</reference>
<dbReference type="Proteomes" id="UP000582659">
    <property type="component" value="Unassembled WGS sequence"/>
</dbReference>
<evidence type="ECO:0000256" key="1">
    <source>
        <dbReference type="ARBA" id="ARBA00001933"/>
    </source>
</evidence>
<evidence type="ECO:0000313" key="12">
    <source>
        <dbReference type="Proteomes" id="UP000095284"/>
    </source>
</evidence>
<dbReference type="InterPro" id="IPR005859">
    <property type="entry name" value="CysK"/>
</dbReference>
<gene>
    <name evidence="11" type="ORF">BXYJ_LOCUS15103</name>
</gene>
<dbReference type="EC" id="2.5.1.47" evidence="9"/>
<evidence type="ECO:0000256" key="8">
    <source>
        <dbReference type="PIRSR" id="PIRSR605856-51"/>
    </source>
</evidence>
<dbReference type="PANTHER" id="PTHR10314">
    <property type="entry name" value="CYSTATHIONINE BETA-SYNTHASE"/>
    <property type="match status" value="1"/>
</dbReference>
<feature type="modified residue" description="N6-(pyridoxal phosphate)lysine" evidence="8">
    <location>
        <position position="49"/>
    </location>
</feature>
<accession>A0A1I7RKR7</accession>
<feature type="binding site" evidence="7">
    <location>
        <position position="80"/>
    </location>
    <ligand>
        <name>pyridoxal 5'-phosphate</name>
        <dbReference type="ChEBI" id="CHEBI:597326"/>
    </ligand>
</feature>
<reference evidence="11" key="2">
    <citation type="submission" date="2020-09" db="EMBL/GenBank/DDBJ databases">
        <authorList>
            <person name="Kikuchi T."/>
        </authorList>
    </citation>
    <scope>NUCLEOTIDE SEQUENCE</scope>
    <source>
        <strain evidence="11">Ka4C1</strain>
    </source>
</reference>
<feature type="binding site" evidence="7">
    <location>
        <begin position="184"/>
        <end position="188"/>
    </location>
    <ligand>
        <name>pyridoxal 5'-phosphate</name>
        <dbReference type="ChEBI" id="CHEBI:597326"/>
    </ligand>
</feature>
<dbReference type="OrthoDB" id="10259545at2759"/>
<evidence type="ECO:0000256" key="7">
    <source>
        <dbReference type="PIRSR" id="PIRSR605856-50"/>
    </source>
</evidence>
<proteinExistence type="inferred from homology"/>
<dbReference type="Proteomes" id="UP000659654">
    <property type="component" value="Unassembled WGS sequence"/>
</dbReference>
<feature type="binding site" evidence="7">
    <location>
        <position position="272"/>
    </location>
    <ligand>
        <name>pyridoxal 5'-phosphate</name>
        <dbReference type="ChEBI" id="CHEBI:597326"/>
    </ligand>
</feature>
<dbReference type="NCBIfam" id="TIGR01136">
    <property type="entry name" value="cysKM"/>
    <property type="match status" value="1"/>
</dbReference>
<organism evidence="12 14">
    <name type="scientific">Bursaphelenchus xylophilus</name>
    <name type="common">Pinewood nematode worm</name>
    <name type="synonym">Aphelenchoides xylophilus</name>
    <dbReference type="NCBI Taxonomy" id="6326"/>
    <lineage>
        <taxon>Eukaryota</taxon>
        <taxon>Metazoa</taxon>
        <taxon>Ecdysozoa</taxon>
        <taxon>Nematoda</taxon>
        <taxon>Chromadorea</taxon>
        <taxon>Rhabditida</taxon>
        <taxon>Tylenchina</taxon>
        <taxon>Tylenchomorpha</taxon>
        <taxon>Aphelenchoidea</taxon>
        <taxon>Aphelenchoididae</taxon>
        <taxon>Bursaphelenchus</taxon>
    </lineage>
</organism>
<dbReference type="Gene3D" id="3.40.50.1100">
    <property type="match status" value="2"/>
</dbReference>
<evidence type="ECO:0000256" key="6">
    <source>
        <dbReference type="ARBA" id="ARBA00023192"/>
    </source>
</evidence>
<dbReference type="WBParaSite" id="BXY_0130100.1">
    <property type="protein sequence ID" value="BXY_0130100.1"/>
    <property type="gene ID" value="BXY_0130100"/>
</dbReference>
<dbReference type="Pfam" id="PF00291">
    <property type="entry name" value="PALP"/>
    <property type="match status" value="1"/>
</dbReference>
<evidence type="ECO:0000256" key="3">
    <source>
        <dbReference type="ARBA" id="ARBA00022605"/>
    </source>
</evidence>
<dbReference type="EMBL" id="CAJFDI010000006">
    <property type="protein sequence ID" value="CAD5235012.1"/>
    <property type="molecule type" value="Genomic_DNA"/>
</dbReference>
<dbReference type="SMR" id="A0A1I7RKR7"/>
<evidence type="ECO:0000256" key="5">
    <source>
        <dbReference type="ARBA" id="ARBA00022898"/>
    </source>
</evidence>
<keyword evidence="13" id="KW-1185">Reference proteome</keyword>
<comment type="catalytic activity">
    <reaction evidence="9">
        <text>O-acetyl-L-serine + hydrogen sulfide = L-cysteine + acetate</text>
        <dbReference type="Rhea" id="RHEA:14829"/>
        <dbReference type="ChEBI" id="CHEBI:29919"/>
        <dbReference type="ChEBI" id="CHEBI:30089"/>
        <dbReference type="ChEBI" id="CHEBI:35235"/>
        <dbReference type="ChEBI" id="CHEBI:58340"/>
        <dbReference type="EC" id="2.5.1.47"/>
    </reaction>
</comment>
<comment type="similarity">
    <text evidence="2 9">Belongs to the cysteine synthase/cystathionine beta-synthase family.</text>
</comment>
<keyword evidence="5 7" id="KW-0663">Pyridoxal phosphate</keyword>
<feature type="domain" description="Tryptophan synthase beta chain-like PALP" evidence="10">
    <location>
        <begin position="13"/>
        <end position="299"/>
    </location>
</feature>
<dbReference type="InterPro" id="IPR001216">
    <property type="entry name" value="P-phosphate_BS"/>
</dbReference>
<dbReference type="FunFam" id="3.40.50.1100:FF:000006">
    <property type="entry name" value="Cysteine synthase"/>
    <property type="match status" value="1"/>
</dbReference>
<keyword evidence="4 9" id="KW-0808">Transferase</keyword>
<dbReference type="InterPro" id="IPR050214">
    <property type="entry name" value="Cys_Synth/Cystath_Beta-Synth"/>
</dbReference>
<name>A0A1I7RKR7_BURXY</name>
<dbReference type="EMBL" id="CAJFCV020000006">
    <property type="protein sequence ID" value="CAG9131128.1"/>
    <property type="molecule type" value="Genomic_DNA"/>
</dbReference>
<dbReference type="AlphaFoldDB" id="A0A1I7RKR7"/>
<dbReference type="Proteomes" id="UP000095284">
    <property type="component" value="Unplaced"/>
</dbReference>